<evidence type="ECO:0000256" key="4">
    <source>
        <dbReference type="RuleBase" id="RU003792"/>
    </source>
</evidence>
<dbReference type="InterPro" id="IPR020094">
    <property type="entry name" value="TruA/RsuA/RluB/E/F_N"/>
</dbReference>
<keyword evidence="2 4" id="KW-0819">tRNA processing</keyword>
<dbReference type="FunFam" id="3.30.70.660:FF:000019">
    <property type="entry name" value="tRNA pseudouridine synthase"/>
    <property type="match status" value="1"/>
</dbReference>
<evidence type="ECO:0000256" key="2">
    <source>
        <dbReference type="ARBA" id="ARBA00022694"/>
    </source>
</evidence>
<reference evidence="7" key="2">
    <citation type="submission" date="2022-03" db="EMBL/GenBank/DDBJ databases">
        <title>Draft title - Genomic analysis of global carrot germplasm unveils the trajectory of domestication and the origin of high carotenoid orange carrot.</title>
        <authorList>
            <person name="Iorizzo M."/>
            <person name="Ellison S."/>
            <person name="Senalik D."/>
            <person name="Macko-Podgorni A."/>
            <person name="Grzebelus D."/>
            <person name="Bostan H."/>
            <person name="Rolling W."/>
            <person name="Curaba J."/>
            <person name="Simon P."/>
        </authorList>
    </citation>
    <scope>NUCLEOTIDE SEQUENCE</scope>
    <source>
        <tissue evidence="7">Leaf</tissue>
    </source>
</reference>
<dbReference type="SUPFAM" id="SSF55120">
    <property type="entry name" value="Pseudouridine synthase"/>
    <property type="match status" value="1"/>
</dbReference>
<feature type="domain" description="Pseudouridine synthase I TruA alpha/beta" evidence="6">
    <location>
        <begin position="338"/>
        <end position="406"/>
    </location>
</feature>
<dbReference type="Proteomes" id="UP000077755">
    <property type="component" value="Chromosome 3"/>
</dbReference>
<dbReference type="InterPro" id="IPR001406">
    <property type="entry name" value="PsdUridine_synth_TruA"/>
</dbReference>
<dbReference type="Gene3D" id="3.30.70.580">
    <property type="entry name" value="Pseudouridine synthase I, catalytic domain, N-terminal subdomain"/>
    <property type="match status" value="1"/>
</dbReference>
<organism evidence="7 8">
    <name type="scientific">Daucus carota subsp. sativus</name>
    <name type="common">Carrot</name>
    <dbReference type="NCBI Taxonomy" id="79200"/>
    <lineage>
        <taxon>Eukaryota</taxon>
        <taxon>Viridiplantae</taxon>
        <taxon>Streptophyta</taxon>
        <taxon>Embryophyta</taxon>
        <taxon>Tracheophyta</taxon>
        <taxon>Spermatophyta</taxon>
        <taxon>Magnoliopsida</taxon>
        <taxon>eudicotyledons</taxon>
        <taxon>Gunneridae</taxon>
        <taxon>Pentapetalae</taxon>
        <taxon>asterids</taxon>
        <taxon>campanulids</taxon>
        <taxon>Apiales</taxon>
        <taxon>Apiaceae</taxon>
        <taxon>Apioideae</taxon>
        <taxon>Scandiceae</taxon>
        <taxon>Daucinae</taxon>
        <taxon>Daucus</taxon>
        <taxon>Daucus sect. Daucus</taxon>
    </lineage>
</organism>
<dbReference type="EMBL" id="CP093345">
    <property type="protein sequence ID" value="WOG92859.1"/>
    <property type="molecule type" value="Genomic_DNA"/>
</dbReference>
<dbReference type="GO" id="GO:0160147">
    <property type="term" value="F:tRNA pseudouridine(38-40) synthase activity"/>
    <property type="evidence" value="ECO:0007669"/>
    <property type="project" value="UniProtKB-EC"/>
</dbReference>
<accession>A0AAF0WPA1</accession>
<keyword evidence="8" id="KW-1185">Reference proteome</keyword>
<dbReference type="PANTHER" id="PTHR11142:SF10">
    <property type="entry name" value="TRNA PSEUDOURIDINE SYNTHASE"/>
    <property type="match status" value="1"/>
</dbReference>
<evidence type="ECO:0000256" key="3">
    <source>
        <dbReference type="ARBA" id="ARBA00023235"/>
    </source>
</evidence>
<dbReference type="AlphaFoldDB" id="A0AAF0WPA1"/>
<evidence type="ECO:0000256" key="5">
    <source>
        <dbReference type="SAM" id="MobiDB-lite"/>
    </source>
</evidence>
<dbReference type="InterPro" id="IPR020103">
    <property type="entry name" value="PsdUridine_synth_cat_dom_sf"/>
</dbReference>
<dbReference type="PANTHER" id="PTHR11142">
    <property type="entry name" value="PSEUDOURIDYLATE SYNTHASE"/>
    <property type="match status" value="1"/>
</dbReference>
<protein>
    <recommendedName>
        <fullName evidence="4">tRNA pseudouridine synthase</fullName>
        <ecNumber evidence="4">5.4.99.12</ecNumber>
    </recommendedName>
</protein>
<comment type="catalytic activity">
    <reaction evidence="4">
        <text>uridine(38/39/40) in tRNA = pseudouridine(38/39/40) in tRNA</text>
        <dbReference type="Rhea" id="RHEA:22376"/>
        <dbReference type="Rhea" id="RHEA-COMP:10085"/>
        <dbReference type="Rhea" id="RHEA-COMP:10087"/>
        <dbReference type="ChEBI" id="CHEBI:65314"/>
        <dbReference type="ChEBI" id="CHEBI:65315"/>
        <dbReference type="EC" id="5.4.99.12"/>
    </reaction>
</comment>
<sequence>MTSPSESKHVHYNHNDACELTRWNARECYQFMYASRSWNKVNHFYSQLVLGNISFSDIFDNKMHRVDHEAHLLDASVQTEEVSSPTTKKTGRWARVTFKIVLSYNGASFDGWQKQPGLNTVQGSVERSLGKFIDEKKHLLLKDKGLPIEGCVVVAGRTDKGVTAYQQVCSFFTWRKDVKVEDIEEAVNDAGPGKLRVISVSEVSRAFHPNFSAKWRRYIYVFPLNNEKEESSQHQDADNDVSKGGNRNDFDDVRMVVEDSDVLADNYNTETRFVKKPNSFCVKKVDLLLRQLEGKLLSYKMFARDTKASRNIGPPTECFLFHARATETKLKSDPKDQEGTSAMCIELVANRFLRKMVRVLVATAIREAAAGAEDDALVKLMDATCRRATAPPAPADGLCLFDVGYSDFNPKVCLIL</sequence>
<evidence type="ECO:0000256" key="1">
    <source>
        <dbReference type="ARBA" id="ARBA00009375"/>
    </source>
</evidence>
<evidence type="ECO:0000313" key="7">
    <source>
        <dbReference type="EMBL" id="WOG92859.1"/>
    </source>
</evidence>
<dbReference type="Gene3D" id="3.30.70.660">
    <property type="entry name" value="Pseudouridine synthase I, catalytic domain, C-terminal subdomain"/>
    <property type="match status" value="1"/>
</dbReference>
<feature type="region of interest" description="Disordered" evidence="5">
    <location>
        <begin position="230"/>
        <end position="249"/>
    </location>
</feature>
<reference evidence="7" key="1">
    <citation type="journal article" date="2016" name="Nat. Genet.">
        <title>A high-quality carrot genome assembly provides new insights into carotenoid accumulation and asterid genome evolution.</title>
        <authorList>
            <person name="Iorizzo M."/>
            <person name="Ellison S."/>
            <person name="Senalik D."/>
            <person name="Zeng P."/>
            <person name="Satapoomin P."/>
            <person name="Huang J."/>
            <person name="Bowman M."/>
            <person name="Iovene M."/>
            <person name="Sanseverino W."/>
            <person name="Cavagnaro P."/>
            <person name="Yildiz M."/>
            <person name="Macko-Podgorni A."/>
            <person name="Moranska E."/>
            <person name="Grzebelus E."/>
            <person name="Grzebelus D."/>
            <person name="Ashrafi H."/>
            <person name="Zheng Z."/>
            <person name="Cheng S."/>
            <person name="Spooner D."/>
            <person name="Van Deynze A."/>
            <person name="Simon P."/>
        </authorList>
    </citation>
    <scope>NUCLEOTIDE SEQUENCE</scope>
    <source>
        <tissue evidence="7">Leaf</tissue>
    </source>
</reference>
<dbReference type="EC" id="5.4.99.12" evidence="4"/>
<dbReference type="GO" id="GO:0031119">
    <property type="term" value="P:tRNA pseudouridine synthesis"/>
    <property type="evidence" value="ECO:0007669"/>
    <property type="project" value="TreeGrafter"/>
</dbReference>
<evidence type="ECO:0000259" key="6">
    <source>
        <dbReference type="Pfam" id="PF01416"/>
    </source>
</evidence>
<dbReference type="InterPro" id="IPR020097">
    <property type="entry name" value="PsdUridine_synth_TruA_a/b_dom"/>
</dbReference>
<gene>
    <name evidence="7" type="ORF">DCAR_0312136</name>
</gene>
<comment type="similarity">
    <text evidence="1 4">Belongs to the tRNA pseudouridine synthase TruA family.</text>
</comment>
<proteinExistence type="inferred from homology"/>
<evidence type="ECO:0000313" key="8">
    <source>
        <dbReference type="Proteomes" id="UP000077755"/>
    </source>
</evidence>
<dbReference type="GO" id="GO:0003723">
    <property type="term" value="F:RNA binding"/>
    <property type="evidence" value="ECO:0007669"/>
    <property type="project" value="InterPro"/>
</dbReference>
<dbReference type="Pfam" id="PF01416">
    <property type="entry name" value="PseudoU_synth_1"/>
    <property type="match status" value="1"/>
</dbReference>
<name>A0AAF0WPA1_DAUCS</name>
<keyword evidence="3 4" id="KW-0413">Isomerase</keyword>
<dbReference type="InterPro" id="IPR020095">
    <property type="entry name" value="PsdUridine_synth_TruA_C"/>
</dbReference>